<evidence type="ECO:0000313" key="2">
    <source>
        <dbReference type="EMBL" id="OGZ07886.1"/>
    </source>
</evidence>
<feature type="domain" description="Transcription regulator TrmB N-terminal" evidence="1">
    <location>
        <begin position="8"/>
        <end position="72"/>
    </location>
</feature>
<dbReference type="InterPro" id="IPR036388">
    <property type="entry name" value="WH-like_DNA-bd_sf"/>
</dbReference>
<dbReference type="InterPro" id="IPR002831">
    <property type="entry name" value="Tscrpt_reg_TrmB_N"/>
</dbReference>
<protein>
    <recommendedName>
        <fullName evidence="1">Transcription regulator TrmB N-terminal domain-containing protein</fullName>
    </recommendedName>
</protein>
<gene>
    <name evidence="2" type="ORF">A3D65_02920</name>
</gene>
<reference evidence="2 3" key="1">
    <citation type="journal article" date="2016" name="Nat. Commun.">
        <title>Thousands of microbial genomes shed light on interconnected biogeochemical processes in an aquifer system.</title>
        <authorList>
            <person name="Anantharaman K."/>
            <person name="Brown C.T."/>
            <person name="Hug L.A."/>
            <person name="Sharon I."/>
            <person name="Castelle C.J."/>
            <person name="Probst A.J."/>
            <person name="Thomas B.C."/>
            <person name="Singh A."/>
            <person name="Wilkins M.J."/>
            <person name="Karaoz U."/>
            <person name="Brodie E.L."/>
            <person name="Williams K.H."/>
            <person name="Hubbard S.S."/>
            <person name="Banfield J.F."/>
        </authorList>
    </citation>
    <scope>NUCLEOTIDE SEQUENCE [LARGE SCALE GENOMIC DNA]</scope>
</reference>
<dbReference type="Pfam" id="PF01978">
    <property type="entry name" value="TrmB"/>
    <property type="match status" value="1"/>
</dbReference>
<dbReference type="Proteomes" id="UP000177996">
    <property type="component" value="Unassembled WGS sequence"/>
</dbReference>
<proteinExistence type="predicted"/>
<name>A0A1G2D2L4_9BACT</name>
<sequence>MAYEENLKLAGLSDGEARVYELLVKHRAMQAGDVAREASISSRPLAYKILEDLIAHGLAEKIERQGKAAMFAARHPTHLKEMVAKKKEESENAAVALEGIMGKLISDFNLTSGKPGVRFFEGKEGMRVALNDSLTARGEIYSYADLEAIEKYIPKENEEYAKQREKFGIKKKGIVLDTPFNRKFLADYHKEVTGAKLIAYDAPPFQTVMQIYDNKVSYITLGEQMIGAIIEDPHIYTMHKYLFEYLWSITPPMEALQKKNAPLPIV</sequence>
<dbReference type="PANTHER" id="PTHR34293:SF1">
    <property type="entry name" value="HTH-TYPE TRANSCRIPTIONAL REGULATOR TRMBL2"/>
    <property type="match status" value="1"/>
</dbReference>
<evidence type="ECO:0000313" key="3">
    <source>
        <dbReference type="Proteomes" id="UP000177996"/>
    </source>
</evidence>
<dbReference type="STRING" id="1798661.A3D65_02920"/>
<dbReference type="EMBL" id="MHLL01000050">
    <property type="protein sequence ID" value="OGZ07886.1"/>
    <property type="molecule type" value="Genomic_DNA"/>
</dbReference>
<dbReference type="PANTHER" id="PTHR34293">
    <property type="entry name" value="HTH-TYPE TRANSCRIPTIONAL REGULATOR TRMBL2"/>
    <property type="match status" value="1"/>
</dbReference>
<evidence type="ECO:0000259" key="1">
    <source>
        <dbReference type="Pfam" id="PF01978"/>
    </source>
</evidence>
<dbReference type="InterPro" id="IPR051797">
    <property type="entry name" value="TrmB-like"/>
</dbReference>
<comment type="caution">
    <text evidence="2">The sequence shown here is derived from an EMBL/GenBank/DDBJ whole genome shotgun (WGS) entry which is preliminary data.</text>
</comment>
<accession>A0A1G2D2L4</accession>
<dbReference type="AlphaFoldDB" id="A0A1G2D2L4"/>
<dbReference type="Gene3D" id="1.10.10.10">
    <property type="entry name" value="Winged helix-like DNA-binding domain superfamily/Winged helix DNA-binding domain"/>
    <property type="match status" value="1"/>
</dbReference>
<organism evidence="2 3">
    <name type="scientific">Candidatus Lloydbacteria bacterium RIFCSPHIGHO2_02_FULL_50_13</name>
    <dbReference type="NCBI Taxonomy" id="1798661"/>
    <lineage>
        <taxon>Bacteria</taxon>
        <taxon>Candidatus Lloydiibacteriota</taxon>
    </lineage>
</organism>